<evidence type="ECO:0000313" key="1">
    <source>
        <dbReference type="EMBL" id="OCT88802.1"/>
    </source>
</evidence>
<protein>
    <submittedName>
        <fullName evidence="1">Uncharacterized protein</fullName>
    </submittedName>
</protein>
<dbReference type="EMBL" id="CM004470">
    <property type="protein sequence ID" value="OCT88802.1"/>
    <property type="molecule type" value="Genomic_DNA"/>
</dbReference>
<name>A0A974HSE6_XENLA</name>
<sequence>MSILLHLPPVVAELPHVFVPCSRTTCLFPALRVQVKGSTAPSSNAQIRDQQEMQFAKGPCARTGLQHLMLCKGAQYSKFLTEMLCGSKPSCALAFLPRQFVNDHYTVGLHMLRNPFSNVLFYNLLKNVPGARCSHCTSYVKALNQTFKEALKINMTKNTIF</sequence>
<proteinExistence type="predicted"/>
<dbReference type="Proteomes" id="UP000694892">
    <property type="component" value="Chromosome 3L"/>
</dbReference>
<reference evidence="2" key="1">
    <citation type="journal article" date="2016" name="Nature">
        <title>Genome evolution in the allotetraploid frog Xenopus laevis.</title>
        <authorList>
            <person name="Session A.M."/>
            <person name="Uno Y."/>
            <person name="Kwon T."/>
            <person name="Chapman J.A."/>
            <person name="Toyoda A."/>
            <person name="Takahashi S."/>
            <person name="Fukui A."/>
            <person name="Hikosaka A."/>
            <person name="Suzuki A."/>
            <person name="Kondo M."/>
            <person name="van Heeringen S.J."/>
            <person name="Quigley I."/>
            <person name="Heinz S."/>
            <person name="Ogino H."/>
            <person name="Ochi H."/>
            <person name="Hellsten U."/>
            <person name="Lyons J.B."/>
            <person name="Simakov O."/>
            <person name="Putnam N."/>
            <person name="Stites J."/>
            <person name="Kuroki Y."/>
            <person name="Tanaka T."/>
            <person name="Michiue T."/>
            <person name="Watanabe M."/>
            <person name="Bogdanovic O."/>
            <person name="Lister R."/>
            <person name="Georgiou G."/>
            <person name="Paranjpe S.S."/>
            <person name="van Kruijsbergen I."/>
            <person name="Shu S."/>
            <person name="Carlson J."/>
            <person name="Kinoshita T."/>
            <person name="Ohta Y."/>
            <person name="Mawaribuchi S."/>
            <person name="Jenkins J."/>
            <person name="Grimwood J."/>
            <person name="Schmutz J."/>
            <person name="Mitros T."/>
            <person name="Mozaffari S.V."/>
            <person name="Suzuki Y."/>
            <person name="Haramoto Y."/>
            <person name="Yamamoto T.S."/>
            <person name="Takagi C."/>
            <person name="Heald R."/>
            <person name="Miller K."/>
            <person name="Haudenschild C."/>
            <person name="Kitzman J."/>
            <person name="Nakayama T."/>
            <person name="Izutsu Y."/>
            <person name="Robert J."/>
            <person name="Fortriede J."/>
            <person name="Burns K."/>
            <person name="Lotay V."/>
            <person name="Karimi K."/>
            <person name="Yasuoka Y."/>
            <person name="Dichmann D.S."/>
            <person name="Flajnik M.F."/>
            <person name="Houston D.W."/>
            <person name="Shendure J."/>
            <person name="DuPasquier L."/>
            <person name="Vize P.D."/>
            <person name="Zorn A.M."/>
            <person name="Ito M."/>
            <person name="Marcotte E.M."/>
            <person name="Wallingford J.B."/>
            <person name="Ito Y."/>
            <person name="Asashima M."/>
            <person name="Ueno N."/>
            <person name="Matsuda Y."/>
            <person name="Veenstra G.J."/>
            <person name="Fujiyama A."/>
            <person name="Harland R.M."/>
            <person name="Taira M."/>
            <person name="Rokhsar D.S."/>
        </authorList>
    </citation>
    <scope>NUCLEOTIDE SEQUENCE [LARGE SCALE GENOMIC DNA]</scope>
    <source>
        <strain evidence="2">J</strain>
    </source>
</reference>
<organism evidence="1 2">
    <name type="scientific">Xenopus laevis</name>
    <name type="common">African clawed frog</name>
    <dbReference type="NCBI Taxonomy" id="8355"/>
    <lineage>
        <taxon>Eukaryota</taxon>
        <taxon>Metazoa</taxon>
        <taxon>Chordata</taxon>
        <taxon>Craniata</taxon>
        <taxon>Vertebrata</taxon>
        <taxon>Euteleostomi</taxon>
        <taxon>Amphibia</taxon>
        <taxon>Batrachia</taxon>
        <taxon>Anura</taxon>
        <taxon>Pipoidea</taxon>
        <taxon>Pipidae</taxon>
        <taxon>Xenopodinae</taxon>
        <taxon>Xenopus</taxon>
        <taxon>Xenopus</taxon>
    </lineage>
</organism>
<evidence type="ECO:0000313" key="2">
    <source>
        <dbReference type="Proteomes" id="UP000694892"/>
    </source>
</evidence>
<accession>A0A974HSE6</accession>
<gene>
    <name evidence="1" type="ORF">XELAEV_18017428mg</name>
</gene>
<dbReference type="AlphaFoldDB" id="A0A974HSE6"/>